<dbReference type="GO" id="GO:0006011">
    <property type="term" value="P:UDP-alpha-D-glucose metabolic process"/>
    <property type="evidence" value="ECO:0007669"/>
    <property type="project" value="InterPro"/>
</dbReference>
<evidence type="ECO:0000259" key="6">
    <source>
        <dbReference type="Pfam" id="PF00483"/>
    </source>
</evidence>
<reference evidence="7" key="2">
    <citation type="journal article" date="2021" name="PeerJ">
        <title>Extensive microbial diversity within the chicken gut microbiome revealed by metagenomics and culture.</title>
        <authorList>
            <person name="Gilroy R."/>
            <person name="Ravi A."/>
            <person name="Getino M."/>
            <person name="Pursley I."/>
            <person name="Horton D.L."/>
            <person name="Alikhan N.F."/>
            <person name="Baker D."/>
            <person name="Gharbi K."/>
            <person name="Hall N."/>
            <person name="Watson M."/>
            <person name="Adriaenssens E.M."/>
            <person name="Foster-Nyarko E."/>
            <person name="Jarju S."/>
            <person name="Secka A."/>
            <person name="Antonio M."/>
            <person name="Oren A."/>
            <person name="Chaudhuri R.R."/>
            <person name="La Ragione R."/>
            <person name="Hildebrand F."/>
            <person name="Pallen M.J."/>
        </authorList>
    </citation>
    <scope>NUCLEOTIDE SEQUENCE</scope>
    <source>
        <strain evidence="7">CHK176-6737</strain>
    </source>
</reference>
<dbReference type="EMBL" id="DVNM01000020">
    <property type="protein sequence ID" value="HIU69049.1"/>
    <property type="molecule type" value="Genomic_DNA"/>
</dbReference>
<name>A0A9D1SNE8_9FIRM</name>
<dbReference type="AlphaFoldDB" id="A0A9D1SNE8"/>
<keyword evidence="4 7" id="KW-0548">Nucleotidyltransferase</keyword>
<protein>
    <recommendedName>
        <fullName evidence="2">UTP--glucose-1-phosphate uridylyltransferase</fullName>
        <ecNumber evidence="2">2.7.7.9</ecNumber>
    </recommendedName>
</protein>
<evidence type="ECO:0000256" key="4">
    <source>
        <dbReference type="ARBA" id="ARBA00022695"/>
    </source>
</evidence>
<dbReference type="CDD" id="cd02541">
    <property type="entry name" value="UGPase_prokaryotic"/>
    <property type="match status" value="1"/>
</dbReference>
<comment type="caution">
    <text evidence="7">The sequence shown here is derived from an EMBL/GenBank/DDBJ whole genome shotgun (WGS) entry which is preliminary data.</text>
</comment>
<dbReference type="Pfam" id="PF00483">
    <property type="entry name" value="NTP_transferase"/>
    <property type="match status" value="1"/>
</dbReference>
<evidence type="ECO:0000256" key="3">
    <source>
        <dbReference type="ARBA" id="ARBA00022679"/>
    </source>
</evidence>
<gene>
    <name evidence="7" type="ORF">IAD23_03750</name>
</gene>
<comment type="catalytic activity">
    <reaction evidence="5">
        <text>alpha-D-glucose 1-phosphate + UTP + H(+) = UDP-alpha-D-glucose + diphosphate</text>
        <dbReference type="Rhea" id="RHEA:19889"/>
        <dbReference type="ChEBI" id="CHEBI:15378"/>
        <dbReference type="ChEBI" id="CHEBI:33019"/>
        <dbReference type="ChEBI" id="CHEBI:46398"/>
        <dbReference type="ChEBI" id="CHEBI:58601"/>
        <dbReference type="ChEBI" id="CHEBI:58885"/>
        <dbReference type="EC" id="2.7.7.9"/>
    </reaction>
</comment>
<dbReference type="GO" id="GO:0003983">
    <property type="term" value="F:UTP:glucose-1-phosphate uridylyltransferase activity"/>
    <property type="evidence" value="ECO:0007669"/>
    <property type="project" value="UniProtKB-EC"/>
</dbReference>
<dbReference type="InterPro" id="IPR005771">
    <property type="entry name" value="GalU_uridylyltTrfase_bac/arc"/>
</dbReference>
<evidence type="ECO:0000313" key="7">
    <source>
        <dbReference type="EMBL" id="HIU69049.1"/>
    </source>
</evidence>
<evidence type="ECO:0000256" key="5">
    <source>
        <dbReference type="ARBA" id="ARBA00048128"/>
    </source>
</evidence>
<dbReference type="PANTHER" id="PTHR43197">
    <property type="entry name" value="UTP--GLUCOSE-1-PHOSPHATE URIDYLYLTRANSFERASE"/>
    <property type="match status" value="1"/>
</dbReference>
<dbReference type="InterPro" id="IPR005835">
    <property type="entry name" value="NTP_transferase_dom"/>
</dbReference>
<proteinExistence type="inferred from homology"/>
<reference evidence="7" key="1">
    <citation type="submission" date="2020-10" db="EMBL/GenBank/DDBJ databases">
        <authorList>
            <person name="Gilroy R."/>
        </authorList>
    </citation>
    <scope>NUCLEOTIDE SEQUENCE</scope>
    <source>
        <strain evidence="7">CHK176-6737</strain>
    </source>
</reference>
<dbReference type="EC" id="2.7.7.9" evidence="2"/>
<evidence type="ECO:0000256" key="2">
    <source>
        <dbReference type="ARBA" id="ARBA00012415"/>
    </source>
</evidence>
<evidence type="ECO:0000256" key="1">
    <source>
        <dbReference type="ARBA" id="ARBA00006890"/>
    </source>
</evidence>
<dbReference type="SUPFAM" id="SSF53448">
    <property type="entry name" value="Nucleotide-diphospho-sugar transferases"/>
    <property type="match status" value="1"/>
</dbReference>
<keyword evidence="3" id="KW-0808">Transferase</keyword>
<dbReference type="Gene3D" id="3.90.550.10">
    <property type="entry name" value="Spore Coat Polysaccharide Biosynthesis Protein SpsA, Chain A"/>
    <property type="match status" value="1"/>
</dbReference>
<comment type="similarity">
    <text evidence="1">Belongs to the UDPGP type 2 family.</text>
</comment>
<dbReference type="PANTHER" id="PTHR43197:SF1">
    <property type="entry name" value="UTP--GLUCOSE-1-PHOSPHATE URIDYLYLTRANSFERASE"/>
    <property type="match status" value="1"/>
</dbReference>
<organism evidence="7 8">
    <name type="scientific">Candidatus Scybalenecus merdavium</name>
    <dbReference type="NCBI Taxonomy" id="2840939"/>
    <lineage>
        <taxon>Bacteria</taxon>
        <taxon>Bacillati</taxon>
        <taxon>Bacillota</taxon>
        <taxon>Clostridia</taxon>
        <taxon>Eubacteriales</taxon>
        <taxon>Oscillospiraceae</taxon>
        <taxon>Oscillospiraceae incertae sedis</taxon>
        <taxon>Candidatus Scybalenecus</taxon>
    </lineage>
</organism>
<sequence length="292" mass="32141">MKVRKAIIPAAGMGTRVLPASKAVPKEMLNIVDKPAIQYIVEEAFRSGIEEVLIITNRGKGAIEDHFDHAYELEDKLKNNPSKKKIYEDVLACASFGNIYFIRQKVTKGLGHAVLCAKNFVGDEPFAVLYGDDVIVDDGVPVTKQLIDAYDETGKGVVGVKEVPSDQITKYCSLAVEPLHDNWFNCTDMIEKPAPEQVMSNYSILGRVVLPPSIFEILENTPLGAGNELQLTDAMRTLAQTEGVTAVDYVGTRYDMGNKFGILQANIEVGLRHPETADQLRAYLKKLAGELK</sequence>
<dbReference type="Proteomes" id="UP000824125">
    <property type="component" value="Unassembled WGS sequence"/>
</dbReference>
<dbReference type="InterPro" id="IPR029044">
    <property type="entry name" value="Nucleotide-diphossugar_trans"/>
</dbReference>
<feature type="domain" description="Nucleotidyl transferase" evidence="6">
    <location>
        <begin position="5"/>
        <end position="266"/>
    </location>
</feature>
<evidence type="ECO:0000313" key="8">
    <source>
        <dbReference type="Proteomes" id="UP000824125"/>
    </source>
</evidence>
<accession>A0A9D1SNE8</accession>